<dbReference type="GO" id="GO:0006935">
    <property type="term" value="P:chemotaxis"/>
    <property type="evidence" value="ECO:0007669"/>
    <property type="project" value="UniProtKB-ARBA"/>
</dbReference>
<dbReference type="AlphaFoldDB" id="A0AB39HFN2"/>
<keyword evidence="5" id="KW-0472">Membrane</keyword>
<comment type="subcellular location">
    <subcellularLocation>
        <location evidence="1">Membrane</location>
    </subcellularLocation>
</comment>
<dbReference type="GO" id="GO:0007165">
    <property type="term" value="P:signal transduction"/>
    <property type="evidence" value="ECO:0007669"/>
    <property type="project" value="UniProtKB-KW"/>
</dbReference>
<evidence type="ECO:0000256" key="2">
    <source>
        <dbReference type="ARBA" id="ARBA00023224"/>
    </source>
</evidence>
<comment type="similarity">
    <text evidence="3">Belongs to the methyl-accepting chemotaxis (MCP) protein family.</text>
</comment>
<reference evidence="7" key="1">
    <citation type="submission" date="2024-07" db="EMBL/GenBank/DDBJ databases">
        <title>Genome Analysis of a Potential Novel Vibrio Species Secreting pH- and Thermo-stable Alginate Lyase and its Application in Producing Alginate Oligosaccharides.</title>
        <authorList>
            <person name="Huang H."/>
            <person name="Bao K."/>
        </authorList>
    </citation>
    <scope>NUCLEOTIDE SEQUENCE</scope>
    <source>
        <strain evidence="7">HB236076</strain>
    </source>
</reference>
<feature type="transmembrane region" description="Helical" evidence="5">
    <location>
        <begin position="273"/>
        <end position="293"/>
    </location>
</feature>
<dbReference type="SUPFAM" id="SSF58104">
    <property type="entry name" value="Methyl-accepting chemotaxis protein (MCP) signaling domain"/>
    <property type="match status" value="1"/>
</dbReference>
<dbReference type="Gene3D" id="1.10.287.950">
    <property type="entry name" value="Methyl-accepting chemotaxis protein"/>
    <property type="match status" value="1"/>
</dbReference>
<name>A0AB39HFN2_9VIBR</name>
<evidence type="ECO:0000256" key="5">
    <source>
        <dbReference type="SAM" id="Phobius"/>
    </source>
</evidence>
<dbReference type="EMBL" id="CP162601">
    <property type="protein sequence ID" value="XDK25465.1"/>
    <property type="molecule type" value="Genomic_DNA"/>
</dbReference>
<dbReference type="KEGG" id="vih:AB0763_02140"/>
<proteinExistence type="inferred from homology"/>
<accession>A0AB39HFN2</accession>
<evidence type="ECO:0000256" key="1">
    <source>
        <dbReference type="ARBA" id="ARBA00004370"/>
    </source>
</evidence>
<feature type="transmembrane region" description="Helical" evidence="5">
    <location>
        <begin position="6"/>
        <end position="29"/>
    </location>
</feature>
<dbReference type="Pfam" id="PF00015">
    <property type="entry name" value="MCPsignal"/>
    <property type="match status" value="1"/>
</dbReference>
<dbReference type="FunFam" id="1.10.287.950:FF:000001">
    <property type="entry name" value="Methyl-accepting chemotaxis sensory transducer"/>
    <property type="match status" value="1"/>
</dbReference>
<dbReference type="GO" id="GO:0016020">
    <property type="term" value="C:membrane"/>
    <property type="evidence" value="ECO:0007669"/>
    <property type="project" value="UniProtKB-SubCell"/>
</dbReference>
<protein>
    <submittedName>
        <fullName evidence="7">Methyl-accepting chemotaxis protein</fullName>
    </submittedName>
</protein>
<keyword evidence="2 4" id="KW-0807">Transducer</keyword>
<evidence type="ECO:0000313" key="7">
    <source>
        <dbReference type="EMBL" id="XDK25465.1"/>
    </source>
</evidence>
<dbReference type="RefSeq" id="WP_306102375.1">
    <property type="nucleotide sequence ID" value="NZ_CP162601.1"/>
</dbReference>
<dbReference type="Gene3D" id="3.30.450.20">
    <property type="entry name" value="PAS domain"/>
    <property type="match status" value="2"/>
</dbReference>
<dbReference type="SMART" id="SM00283">
    <property type="entry name" value="MA"/>
    <property type="match status" value="1"/>
</dbReference>
<dbReference type="PANTHER" id="PTHR32089:SF33">
    <property type="entry name" value="TOXIN COREGULATED PILUS BIOSYNTHESIS PROTEIN I"/>
    <property type="match status" value="1"/>
</dbReference>
<dbReference type="PROSITE" id="PS50111">
    <property type="entry name" value="CHEMOTAXIS_TRANSDUC_2"/>
    <property type="match status" value="1"/>
</dbReference>
<gene>
    <name evidence="7" type="ORF">AB0763_02140</name>
</gene>
<evidence type="ECO:0000256" key="4">
    <source>
        <dbReference type="PROSITE-ProRule" id="PRU00284"/>
    </source>
</evidence>
<dbReference type="InterPro" id="IPR004089">
    <property type="entry name" value="MCPsignal_dom"/>
</dbReference>
<evidence type="ECO:0000256" key="3">
    <source>
        <dbReference type="ARBA" id="ARBA00029447"/>
    </source>
</evidence>
<evidence type="ECO:0000259" key="6">
    <source>
        <dbReference type="PROSITE" id="PS50111"/>
    </source>
</evidence>
<dbReference type="PANTHER" id="PTHR32089">
    <property type="entry name" value="METHYL-ACCEPTING CHEMOTAXIS PROTEIN MCPB"/>
    <property type="match status" value="1"/>
</dbReference>
<keyword evidence="5" id="KW-1133">Transmembrane helix</keyword>
<sequence length="627" mass="69147">MNKFTLRISLAIGALIAAIITALIALNFFSFQQESAELNKSLLKEKNANIQNSMQERFSAFRSMLAGVNITTADIEGDSLSGYAVSQLELLKKIQAGFIEDAFVMNKRGELYNSAGIKMDFNLKDNGDDYYRALFERGETFAVSEPFESAITGKQIIVMTYKLNDNVASLTSIYLDSLLTELVIRDDLFLFTHQGTVLIAPYEDYLGKNIYELRPKYRDFNAQQPEMSYQAEVEGQSIAFTSFWSPVPINNWQFVTFVKNSYINQGANQQLKISLLLGVVSLLIAIGALLLIVQRQVLKPVGGTPEEIEKIMRTMASGDFRIDLVETGKETGIYHSLILLTKELKSLISNSHTLSESVSSASEQLNVIMSQSKDNAQAEFSQMEQISTAINELSSTSQEVSEKATMAEHEARTALDSVQEGQLTLEQNIQLTDSINRSVTDNAVIVDELRQFSIEIDSVTEVINSISEQTNLLALNAAIEAARAGEHGRGFAVVADEVRSLASKTLESTVSIQQIIEKLQSQSNKAQSNMTESVDLIAQSVELADKVKASFENIAHAVDSISEINTLVATASTEQFSVTEDISKNTTMAFDLVQQNVAGVEETLQASNALSKLAEKQKHDLSFFKIS</sequence>
<feature type="domain" description="Methyl-accepting transducer" evidence="6">
    <location>
        <begin position="354"/>
        <end position="590"/>
    </location>
</feature>
<organism evidence="7">
    <name type="scientific">Vibrio sp. HB236076</name>
    <dbReference type="NCBI Taxonomy" id="3232307"/>
    <lineage>
        <taxon>Bacteria</taxon>
        <taxon>Pseudomonadati</taxon>
        <taxon>Pseudomonadota</taxon>
        <taxon>Gammaproteobacteria</taxon>
        <taxon>Vibrionales</taxon>
        <taxon>Vibrionaceae</taxon>
        <taxon>Vibrio</taxon>
    </lineage>
</organism>
<dbReference type="CDD" id="cd11386">
    <property type="entry name" value="MCP_signal"/>
    <property type="match status" value="1"/>
</dbReference>
<keyword evidence="5" id="KW-0812">Transmembrane</keyword>